<proteinExistence type="predicted"/>
<dbReference type="Pfam" id="PF14907">
    <property type="entry name" value="NTP_transf_5"/>
    <property type="match status" value="1"/>
</dbReference>
<keyword evidence="2" id="KW-1185">Reference proteome</keyword>
<protein>
    <submittedName>
        <fullName evidence="1">Uncharacterized nucleotidyltransferase</fullName>
    </submittedName>
</protein>
<organism evidence="1 2">
    <name type="scientific">Aquisalimonas asiatica</name>
    <dbReference type="NCBI Taxonomy" id="406100"/>
    <lineage>
        <taxon>Bacteria</taxon>
        <taxon>Pseudomonadati</taxon>
        <taxon>Pseudomonadota</taxon>
        <taxon>Gammaproteobacteria</taxon>
        <taxon>Chromatiales</taxon>
        <taxon>Ectothiorhodospiraceae</taxon>
        <taxon>Aquisalimonas</taxon>
    </lineage>
</organism>
<gene>
    <name evidence="1" type="ORF">SAMN04488052_105189</name>
</gene>
<dbReference type="EMBL" id="FOEG01000005">
    <property type="protein sequence ID" value="SEO98362.1"/>
    <property type="molecule type" value="Genomic_DNA"/>
</dbReference>
<accession>A0A1H8U4Z6</accession>
<dbReference type="STRING" id="406100.SAMN04488052_105189"/>
<keyword evidence="1" id="KW-0808">Transferase</keyword>
<evidence type="ECO:0000313" key="1">
    <source>
        <dbReference type="EMBL" id="SEO98362.1"/>
    </source>
</evidence>
<dbReference type="InterPro" id="IPR039498">
    <property type="entry name" value="NTP_transf_5"/>
</dbReference>
<reference evidence="1 2" key="1">
    <citation type="submission" date="2016-10" db="EMBL/GenBank/DDBJ databases">
        <authorList>
            <person name="de Groot N.N."/>
        </authorList>
    </citation>
    <scope>NUCLEOTIDE SEQUENCE [LARGE SCALE GENOMIC DNA]</scope>
    <source>
        <strain evidence="1 2">CGMCC 1.6291</strain>
    </source>
</reference>
<dbReference type="GO" id="GO:0016740">
    <property type="term" value="F:transferase activity"/>
    <property type="evidence" value="ECO:0007669"/>
    <property type="project" value="UniProtKB-KW"/>
</dbReference>
<dbReference type="Proteomes" id="UP000199657">
    <property type="component" value="Unassembled WGS sequence"/>
</dbReference>
<dbReference type="AlphaFoldDB" id="A0A1H8U4Z6"/>
<sequence>MACEADGTTLLCRALAHPERMETLNAAEWRALVPAARETSLLGTLWVLAGDAGLQERLPEQVARHLFGGYLVAERNGEAIRWELEQLQGGLLQRLAPPVALKGAAYLMAELPNARGRLCNDIDLLVPREQLERAETLLFYEGWVSTHHDDYDQRYYREWMHELPPMHHLRRGATLDLHHNILPETFAVRVPPERLLDAAQPLPPPWRYRVFSPPHLVLHAVVHLLQETEWDRALRDLYDIHILLRHHAALQGGAFWDALEYEARSLGVAWLLAHALDCCARRLGTHVPAETRRRLDAGFRPSRSLTRAVFRYGLNTRASVTPVRDAVARGALFLRGHWLKMPPRLLARHLFYKAFLAPREADAEQQDTEAHRHG</sequence>
<name>A0A1H8U4Z6_9GAMM</name>
<evidence type="ECO:0000313" key="2">
    <source>
        <dbReference type="Proteomes" id="UP000199657"/>
    </source>
</evidence>
<dbReference type="RefSeq" id="WP_425425086.1">
    <property type="nucleotide sequence ID" value="NZ_FOEG01000005.1"/>
</dbReference>